<proteinExistence type="predicted"/>
<dbReference type="Gene3D" id="3.40.710.10">
    <property type="entry name" value="DD-peptidase/beta-lactamase superfamily"/>
    <property type="match status" value="1"/>
</dbReference>
<evidence type="ECO:0000256" key="3">
    <source>
        <dbReference type="ARBA" id="ARBA00023251"/>
    </source>
</evidence>
<dbReference type="InterPro" id="IPR012338">
    <property type="entry name" value="Beta-lactam/transpept-like"/>
</dbReference>
<accession>A0A484TNH0</accession>
<dbReference type="InterPro" id="IPR001586">
    <property type="entry name" value="Beta-lactam_class-C_AS"/>
</dbReference>
<feature type="domain" description="Beta-lactamase-related" evidence="4">
    <location>
        <begin position="45"/>
        <end position="390"/>
    </location>
</feature>
<keyword evidence="2 6" id="KW-0378">Hydrolase</keyword>
<dbReference type="SUPFAM" id="SSF56601">
    <property type="entry name" value="beta-lactamase/transpeptidase-like"/>
    <property type="match status" value="1"/>
</dbReference>
<gene>
    <name evidence="5" type="ORF">ANK1_2371</name>
    <name evidence="6" type="ORF">ANK2_2372</name>
</gene>
<dbReference type="InterPro" id="IPR050491">
    <property type="entry name" value="AmpC-like"/>
</dbReference>
<comment type="catalytic activity">
    <reaction evidence="1">
        <text>a beta-lactam + H2O = a substituted beta-amino acid</text>
        <dbReference type="Rhea" id="RHEA:20401"/>
        <dbReference type="ChEBI" id="CHEBI:15377"/>
        <dbReference type="ChEBI" id="CHEBI:35627"/>
        <dbReference type="ChEBI" id="CHEBI:140347"/>
        <dbReference type="EC" id="3.5.2.6"/>
    </reaction>
</comment>
<dbReference type="GO" id="GO:0017001">
    <property type="term" value="P:antibiotic catabolic process"/>
    <property type="evidence" value="ECO:0007669"/>
    <property type="project" value="InterPro"/>
</dbReference>
<sequence>MKHNKTPLAALAVAVTVIVALLLPAHPADAAAPVAPPSLHAAIGNVIRPLMAANDIPGMAVAVSIDGRRHVYAYGFASKAGGLPVDARTLFEIGSVSKVFTGTLGAWMAARGKIALSDSAQRHWPALAGTPIGQATLLDLATYAAGGLPLQIPDAVRDDAQLLAYFRNWQPDFPAGTQRLYSNPSIGLFGRLAAQGGNARFDTLMTHSLLPALGLRDTFLRVPEQDMGRYAVGVAQDAPRVRVSPGALDAEAYGIKTTAGDLIRLVQLSMDASGLDPALRQALAMTQTGYYRYGAVLQGLGWEIHDAPVTRDKVLAGNTASIALEPQAVARIDPPQAPAPDRYVNKTGSTRGFGAYVAFLPTQGIGVVLLANRNYPVPQRIEAAWTILQAIQASRPAATPATPTK</sequence>
<dbReference type="PANTHER" id="PTHR46825:SF8">
    <property type="entry name" value="BETA-LACTAMASE-RELATED"/>
    <property type="match status" value="1"/>
</dbReference>
<name>A0A484TNH0_9ZZZZ</name>
<dbReference type="PROSITE" id="PS00336">
    <property type="entry name" value="BETA_LACTAMASE_C"/>
    <property type="match status" value="1"/>
</dbReference>
<dbReference type="NCBIfam" id="NF033085">
    <property type="entry name" value="bla_class_C"/>
    <property type="match status" value="1"/>
</dbReference>
<dbReference type="GO" id="GO:0030288">
    <property type="term" value="C:outer membrane-bounded periplasmic space"/>
    <property type="evidence" value="ECO:0007669"/>
    <property type="project" value="InterPro"/>
</dbReference>
<evidence type="ECO:0000313" key="6">
    <source>
        <dbReference type="EMBL" id="VFR75205.1"/>
    </source>
</evidence>
<evidence type="ECO:0000256" key="2">
    <source>
        <dbReference type="ARBA" id="ARBA00022801"/>
    </source>
</evidence>
<organism evidence="6">
    <name type="scientific">plant metagenome</name>
    <dbReference type="NCBI Taxonomy" id="1297885"/>
    <lineage>
        <taxon>unclassified sequences</taxon>
        <taxon>metagenomes</taxon>
        <taxon>organismal metagenomes</taxon>
    </lineage>
</organism>
<keyword evidence="3" id="KW-0046">Antibiotic resistance</keyword>
<dbReference type="AlphaFoldDB" id="A0A484TNH0"/>
<dbReference type="EC" id="3.5.2.6" evidence="6"/>
<dbReference type="InterPro" id="IPR001466">
    <property type="entry name" value="Beta-lactam-related"/>
</dbReference>
<dbReference type="GO" id="GO:0046677">
    <property type="term" value="P:response to antibiotic"/>
    <property type="evidence" value="ECO:0007669"/>
    <property type="project" value="UniProtKB-KW"/>
</dbReference>
<dbReference type="PANTHER" id="PTHR46825">
    <property type="entry name" value="D-ALANYL-D-ALANINE-CARBOXYPEPTIDASE/ENDOPEPTIDASE AMPH"/>
    <property type="match status" value="1"/>
</dbReference>
<dbReference type="EMBL" id="CAADIA010000004">
    <property type="protein sequence ID" value="VFR25191.1"/>
    <property type="molecule type" value="Genomic_DNA"/>
</dbReference>
<protein>
    <submittedName>
        <fullName evidence="6">Beta-lactamase</fullName>
        <ecNumber evidence="6">3.5.2.6</ecNumber>
    </submittedName>
</protein>
<dbReference type="EMBL" id="CAADIF010000008">
    <property type="protein sequence ID" value="VFR75205.1"/>
    <property type="molecule type" value="Genomic_DNA"/>
</dbReference>
<dbReference type="GO" id="GO:0008800">
    <property type="term" value="F:beta-lactamase activity"/>
    <property type="evidence" value="ECO:0007669"/>
    <property type="project" value="UniProtKB-EC"/>
</dbReference>
<dbReference type="InterPro" id="IPR058136">
    <property type="entry name" value="AmpC"/>
</dbReference>
<dbReference type="Pfam" id="PF00144">
    <property type="entry name" value="Beta-lactamase"/>
    <property type="match status" value="1"/>
</dbReference>
<reference evidence="6" key="1">
    <citation type="submission" date="2019-03" db="EMBL/GenBank/DDBJ databases">
        <authorList>
            <person name="Danneels B."/>
        </authorList>
    </citation>
    <scope>NUCLEOTIDE SEQUENCE</scope>
</reference>
<evidence type="ECO:0000256" key="1">
    <source>
        <dbReference type="ARBA" id="ARBA00001526"/>
    </source>
</evidence>
<evidence type="ECO:0000313" key="5">
    <source>
        <dbReference type="EMBL" id="VFR25191.1"/>
    </source>
</evidence>
<evidence type="ECO:0000259" key="4">
    <source>
        <dbReference type="Pfam" id="PF00144"/>
    </source>
</evidence>